<dbReference type="Pfam" id="PF04082">
    <property type="entry name" value="Fungal_trans"/>
    <property type="match status" value="1"/>
</dbReference>
<dbReference type="GO" id="GO:0006351">
    <property type="term" value="P:DNA-templated transcription"/>
    <property type="evidence" value="ECO:0007669"/>
    <property type="project" value="InterPro"/>
</dbReference>
<dbReference type="CDD" id="cd12148">
    <property type="entry name" value="fungal_TF_MHR"/>
    <property type="match status" value="1"/>
</dbReference>
<evidence type="ECO:0000313" key="9">
    <source>
        <dbReference type="Proteomes" id="UP001150942"/>
    </source>
</evidence>
<keyword evidence="2" id="KW-0479">Metal-binding</keyword>
<dbReference type="PANTHER" id="PTHR40626:SF3">
    <property type="entry name" value="TRANSCRIPTION FACTOR WITH C2H2 AND ZN(2)-CYS(6) DNA BINDING DOMAIN (EUROFUNG)-RELATED"/>
    <property type="match status" value="1"/>
</dbReference>
<accession>A0A9W9ML17</accession>
<keyword evidence="3" id="KW-0677">Repeat</keyword>
<dbReference type="Proteomes" id="UP001150942">
    <property type="component" value="Unassembled WGS sequence"/>
</dbReference>
<dbReference type="GO" id="GO:0008270">
    <property type="term" value="F:zinc ion binding"/>
    <property type="evidence" value="ECO:0007669"/>
    <property type="project" value="UniProtKB-KW"/>
</dbReference>
<evidence type="ECO:0000259" key="7">
    <source>
        <dbReference type="Pfam" id="PF04082"/>
    </source>
</evidence>
<organism evidence="8 9">
    <name type="scientific">Penicillium cf. viridicatum</name>
    <dbReference type="NCBI Taxonomy" id="2972119"/>
    <lineage>
        <taxon>Eukaryota</taxon>
        <taxon>Fungi</taxon>
        <taxon>Dikarya</taxon>
        <taxon>Ascomycota</taxon>
        <taxon>Pezizomycotina</taxon>
        <taxon>Eurotiomycetes</taxon>
        <taxon>Eurotiomycetidae</taxon>
        <taxon>Eurotiales</taxon>
        <taxon>Aspergillaceae</taxon>
        <taxon>Penicillium</taxon>
    </lineage>
</organism>
<name>A0A9W9ML17_9EURO</name>
<dbReference type="PANTHER" id="PTHR40626">
    <property type="entry name" value="MIP31509P"/>
    <property type="match status" value="1"/>
</dbReference>
<evidence type="ECO:0000256" key="1">
    <source>
        <dbReference type="ARBA" id="ARBA00004123"/>
    </source>
</evidence>
<dbReference type="GO" id="GO:0000981">
    <property type="term" value="F:DNA-binding transcription factor activity, RNA polymerase II-specific"/>
    <property type="evidence" value="ECO:0007669"/>
    <property type="project" value="InterPro"/>
</dbReference>
<dbReference type="OrthoDB" id="654211at2759"/>
<dbReference type="EMBL" id="JAPQKQ010000003">
    <property type="protein sequence ID" value="KAJ5203155.1"/>
    <property type="molecule type" value="Genomic_DNA"/>
</dbReference>
<keyword evidence="5" id="KW-0862">Zinc</keyword>
<comment type="subcellular location">
    <subcellularLocation>
        <location evidence="1">Nucleus</location>
    </subcellularLocation>
</comment>
<sequence>MNSVLPPGMPSSLPSLDELEATLWPLDLSISSLNATWADICPENENLLVKFNFLSSFTSVNGFANSFRCGSLFQRQQIASMEGIDWGITPKEASNFFSVSNASGTSMTAIDTESSCNMDNVLQRTWRWDRSSNIGGSELHSGPGISCFHNWAHHPLALKTQEIIDRLKDAVQHKPRNSFITLEWSNLVEQTCLIFFSPPNICKFLRIFWSSWYPNCPIVHRPTFDPLSAPPSLLSSMVIIGACLSPEKNDNQIARAWFNPIEDMVFNDQWLEEDFKTSTWAQNIGGESNRLKSLQAAYFVCLFQNWEGSDISKRRIRRHRYNTLIAIARDLQPASVIHLDTLLLSYDQSFQWELFIETEEKIRTLSFIFLLDGAFMIFNNMPPRMVVAELEMSITCPEESFQALTERDCFAALSTWAEKVPHHHQYSIASVLATMFRRDLHEEKKELYAHFGIINLFILVTEIAQKALHTLVFHLQNAMAPPEAFQRIENALQNWSKVWVHRKTILCQSDDILDADSLPQMWKRAGFMEDSLEFWLLCNVILERIKPSNEHEDWNTMPGRALKRFDETNMKQVNDLMKQFEIFSLSGVCYW</sequence>
<evidence type="ECO:0000256" key="3">
    <source>
        <dbReference type="ARBA" id="ARBA00022737"/>
    </source>
</evidence>
<evidence type="ECO:0000256" key="5">
    <source>
        <dbReference type="ARBA" id="ARBA00022833"/>
    </source>
</evidence>
<evidence type="ECO:0000256" key="6">
    <source>
        <dbReference type="ARBA" id="ARBA00023242"/>
    </source>
</evidence>
<comment type="caution">
    <text evidence="8">The sequence shown here is derived from an EMBL/GenBank/DDBJ whole genome shotgun (WGS) entry which is preliminary data.</text>
</comment>
<evidence type="ECO:0000313" key="8">
    <source>
        <dbReference type="EMBL" id="KAJ5203155.1"/>
    </source>
</evidence>
<keyword evidence="9" id="KW-1185">Reference proteome</keyword>
<gene>
    <name evidence="8" type="ORF">N7449_005234</name>
</gene>
<dbReference type="InterPro" id="IPR051059">
    <property type="entry name" value="VerF-like"/>
</dbReference>
<dbReference type="GO" id="GO:0000785">
    <property type="term" value="C:chromatin"/>
    <property type="evidence" value="ECO:0007669"/>
    <property type="project" value="TreeGrafter"/>
</dbReference>
<evidence type="ECO:0000256" key="2">
    <source>
        <dbReference type="ARBA" id="ARBA00022723"/>
    </source>
</evidence>
<reference evidence="8" key="1">
    <citation type="submission" date="2022-11" db="EMBL/GenBank/DDBJ databases">
        <authorList>
            <person name="Petersen C."/>
        </authorList>
    </citation>
    <scope>NUCLEOTIDE SEQUENCE</scope>
    <source>
        <strain evidence="8">IBT 20477</strain>
    </source>
</reference>
<dbReference type="GO" id="GO:0000978">
    <property type="term" value="F:RNA polymerase II cis-regulatory region sequence-specific DNA binding"/>
    <property type="evidence" value="ECO:0007669"/>
    <property type="project" value="InterPro"/>
</dbReference>
<dbReference type="InterPro" id="IPR007219">
    <property type="entry name" value="XnlR_reg_dom"/>
</dbReference>
<dbReference type="AlphaFoldDB" id="A0A9W9ML17"/>
<dbReference type="GO" id="GO:0005634">
    <property type="term" value="C:nucleus"/>
    <property type="evidence" value="ECO:0007669"/>
    <property type="project" value="UniProtKB-SubCell"/>
</dbReference>
<evidence type="ECO:0000256" key="4">
    <source>
        <dbReference type="ARBA" id="ARBA00022771"/>
    </source>
</evidence>
<keyword evidence="6" id="KW-0539">Nucleus</keyword>
<proteinExistence type="predicted"/>
<protein>
    <recommendedName>
        <fullName evidence="7">Xylanolytic transcriptional activator regulatory domain-containing protein</fullName>
    </recommendedName>
</protein>
<feature type="domain" description="Xylanolytic transcriptional activator regulatory" evidence="7">
    <location>
        <begin position="205"/>
        <end position="496"/>
    </location>
</feature>
<keyword evidence="4" id="KW-0863">Zinc-finger</keyword>
<reference evidence="8" key="2">
    <citation type="journal article" date="2023" name="IMA Fungus">
        <title>Comparative genomic study of the Penicillium genus elucidates a diverse pangenome and 15 lateral gene transfer events.</title>
        <authorList>
            <person name="Petersen C."/>
            <person name="Sorensen T."/>
            <person name="Nielsen M.R."/>
            <person name="Sondergaard T.E."/>
            <person name="Sorensen J.L."/>
            <person name="Fitzpatrick D.A."/>
            <person name="Frisvad J.C."/>
            <person name="Nielsen K.L."/>
        </authorList>
    </citation>
    <scope>NUCLEOTIDE SEQUENCE</scope>
    <source>
        <strain evidence="8">IBT 20477</strain>
    </source>
</reference>